<comment type="caution">
    <text evidence="2">The sequence shown here is derived from an EMBL/GenBank/DDBJ whole genome shotgun (WGS) entry which is preliminary data.</text>
</comment>
<evidence type="ECO:0000313" key="2">
    <source>
        <dbReference type="EMBL" id="KMV16612.1"/>
    </source>
</evidence>
<dbReference type="Proteomes" id="UP000037594">
    <property type="component" value="Unassembled WGS sequence"/>
</dbReference>
<keyword evidence="1" id="KW-0812">Transmembrane</keyword>
<evidence type="ECO:0000256" key="1">
    <source>
        <dbReference type="SAM" id="Phobius"/>
    </source>
</evidence>
<accession>A0A0J8U6F2</accession>
<organism evidence="2 3">
    <name type="scientific">Mycolicibacterium conceptionense</name>
    <dbReference type="NCBI Taxonomy" id="451644"/>
    <lineage>
        <taxon>Bacteria</taxon>
        <taxon>Bacillati</taxon>
        <taxon>Actinomycetota</taxon>
        <taxon>Actinomycetes</taxon>
        <taxon>Mycobacteriales</taxon>
        <taxon>Mycobacteriaceae</taxon>
        <taxon>Mycolicibacterium</taxon>
    </lineage>
</organism>
<evidence type="ECO:0000313" key="3">
    <source>
        <dbReference type="Proteomes" id="UP000037594"/>
    </source>
</evidence>
<sequence length="133" mass="14837">MPAAVSYLVLAGRRLPETREEWLGTGAMFLMIGVAIGLSMAWAGWYARRGRDADYERLMAESAEFSRRRSNAQLRFASFAELAAELERCWHLVVLLDLSASSQRTAGPPPDQIAQIRHRISVLTSVMKSVQNA</sequence>
<proteinExistence type="predicted"/>
<keyword evidence="1" id="KW-0472">Membrane</keyword>
<dbReference type="EMBL" id="LFOD01000019">
    <property type="protein sequence ID" value="KMV16612.1"/>
    <property type="molecule type" value="Genomic_DNA"/>
</dbReference>
<dbReference type="RefSeq" id="WP_019346653.1">
    <property type="nucleotide sequence ID" value="NZ_AGSZ01000424.1"/>
</dbReference>
<protein>
    <submittedName>
        <fullName evidence="2">Uncharacterized protein</fullName>
    </submittedName>
</protein>
<keyword evidence="1" id="KW-1133">Transmembrane helix</keyword>
<gene>
    <name evidence="2" type="ORF">ACT17_19530</name>
</gene>
<dbReference type="PATRIC" id="fig|451644.5.peg.4034"/>
<name>A0A0J8U6F2_9MYCO</name>
<reference evidence="2 3" key="1">
    <citation type="submission" date="2015-06" db="EMBL/GenBank/DDBJ databases">
        <title>Genome sequence of Mycobacterium conceptionense strain MLE.</title>
        <authorList>
            <person name="Greninger A.L."/>
            <person name="Cunningham G."/>
            <person name="Chiu C.Y."/>
            <person name="Miller S."/>
        </authorList>
    </citation>
    <scope>NUCLEOTIDE SEQUENCE [LARGE SCALE GENOMIC DNA]</scope>
    <source>
        <strain evidence="2 3">MLE</strain>
    </source>
</reference>
<dbReference type="AlphaFoldDB" id="A0A0J8U6F2"/>
<feature type="transmembrane region" description="Helical" evidence="1">
    <location>
        <begin position="22"/>
        <end position="47"/>
    </location>
</feature>